<proteinExistence type="inferred from homology"/>
<reference evidence="7" key="1">
    <citation type="submission" date="2023-10" db="EMBL/GenBank/DDBJ databases">
        <authorList>
            <person name="Chen Y."/>
            <person name="Shah S."/>
            <person name="Dougan E. K."/>
            <person name="Thang M."/>
            <person name="Chan C."/>
        </authorList>
    </citation>
    <scope>NUCLEOTIDE SEQUENCE [LARGE SCALE GENOMIC DNA]</scope>
</reference>
<evidence type="ECO:0000256" key="2">
    <source>
        <dbReference type="ARBA" id="ARBA00006084"/>
    </source>
</evidence>
<dbReference type="Pfam" id="PF04699">
    <property type="entry name" value="P16-Arc"/>
    <property type="match status" value="1"/>
</dbReference>
<comment type="subcellular location">
    <subcellularLocation>
        <location evidence="1">Cytoplasm</location>
        <location evidence="1">Cytoskeleton</location>
    </subcellularLocation>
</comment>
<keyword evidence="8" id="KW-1185">Reference proteome</keyword>
<keyword evidence="4 5" id="KW-0206">Cytoskeleton</keyword>
<name>A0ABN9TAI0_9DINO</name>
<comment type="similarity">
    <text evidence="2 5">Belongs to the ARPC5 family.</text>
</comment>
<comment type="function">
    <text evidence="5">Functions as component of the Arp2/3 complex which is involved in regulation of actin polymerization and together with an activating nucleation-promoting factor (NPF) mediates the formation of branched actin networks. Arp2/3 complex plays a critical role in the control of cell morphogenesis via the modulation of cell polarity development.</text>
</comment>
<evidence type="ECO:0000313" key="7">
    <source>
        <dbReference type="EMBL" id="CAK0842308.1"/>
    </source>
</evidence>
<feature type="non-terminal residue" evidence="7">
    <location>
        <position position="1"/>
    </location>
</feature>
<accession>A0ABN9TAI0</accession>
<feature type="region of interest" description="Disordered" evidence="6">
    <location>
        <begin position="29"/>
        <end position="107"/>
    </location>
</feature>
<dbReference type="InterPro" id="IPR036743">
    <property type="entry name" value="ARPC5_sf"/>
</dbReference>
<dbReference type="InterPro" id="IPR006789">
    <property type="entry name" value="ARPC5"/>
</dbReference>
<gene>
    <name evidence="7" type="ORF">PCOR1329_LOCUS37226</name>
</gene>
<keyword evidence="3" id="KW-0963">Cytoplasm</keyword>
<dbReference type="SUPFAM" id="SSF69103">
    <property type="entry name" value="Arp2/3 complex 16 kDa subunit ARPC5"/>
    <property type="match status" value="1"/>
</dbReference>
<dbReference type="Gene3D" id="1.25.40.190">
    <property type="entry name" value="Actin-related protein 2/3 complex subunit 5"/>
    <property type="match status" value="1"/>
</dbReference>
<evidence type="ECO:0000256" key="3">
    <source>
        <dbReference type="ARBA" id="ARBA00022490"/>
    </source>
</evidence>
<evidence type="ECO:0000256" key="1">
    <source>
        <dbReference type="ARBA" id="ARBA00004245"/>
    </source>
</evidence>
<comment type="caution">
    <text evidence="7">The sequence shown here is derived from an EMBL/GenBank/DDBJ whole genome shotgun (WGS) entry which is preliminary data.</text>
</comment>
<dbReference type="Proteomes" id="UP001189429">
    <property type="component" value="Unassembled WGS sequence"/>
</dbReference>
<protein>
    <recommendedName>
        <fullName evidence="5">Actin-related protein 2/3 complex subunit 5</fullName>
    </recommendedName>
</protein>
<dbReference type="PANTHER" id="PTHR12644">
    <property type="entry name" value="ARP2/3 COMPLEX 16 KD SUBUNIT P16-ARC"/>
    <property type="match status" value="1"/>
</dbReference>
<organism evidence="7 8">
    <name type="scientific">Prorocentrum cordatum</name>
    <dbReference type="NCBI Taxonomy" id="2364126"/>
    <lineage>
        <taxon>Eukaryota</taxon>
        <taxon>Sar</taxon>
        <taxon>Alveolata</taxon>
        <taxon>Dinophyceae</taxon>
        <taxon>Prorocentrales</taxon>
        <taxon>Prorocentraceae</taxon>
        <taxon>Prorocentrum</taxon>
    </lineage>
</organism>
<feature type="compositionally biased region" description="Polar residues" evidence="6">
    <location>
        <begin position="36"/>
        <end position="46"/>
    </location>
</feature>
<feature type="compositionally biased region" description="Basic residues" evidence="6">
    <location>
        <begin position="153"/>
        <end position="171"/>
    </location>
</feature>
<feature type="region of interest" description="Disordered" evidence="6">
    <location>
        <begin position="137"/>
        <end position="182"/>
    </location>
</feature>
<evidence type="ECO:0000256" key="5">
    <source>
        <dbReference type="RuleBase" id="RU004301"/>
    </source>
</evidence>
<evidence type="ECO:0000313" key="8">
    <source>
        <dbReference type="Proteomes" id="UP001189429"/>
    </source>
</evidence>
<dbReference type="EMBL" id="CAUYUJ010014516">
    <property type="protein sequence ID" value="CAK0842308.1"/>
    <property type="molecule type" value="Genomic_DNA"/>
</dbReference>
<sequence>HMLMPSIASHHVAATVLLGAPRANLSQFAAAPKPSAQGSPQESRGNGSPGRSERSAACPGRAGLRDSGVAPPGLGGRAERPQRGDGAGVGPMADDPMTGGQGADEEGLRQRLVETRSTVEGLLKQQQAEQALAEALRHPPYGGSEETKDAKAGLRHTLRRQGPRPRTRASRRPSAPSGRRTEHAALTKYLYKFWESGQPARTNAQLFTWHAALVEHAGQGCIARALYDMRWP</sequence>
<evidence type="ECO:0000256" key="6">
    <source>
        <dbReference type="SAM" id="MobiDB-lite"/>
    </source>
</evidence>
<evidence type="ECO:0000256" key="4">
    <source>
        <dbReference type="ARBA" id="ARBA00023212"/>
    </source>
</evidence>